<accession>A0A9W7DRX7</accession>
<name>A0A9W7DRX7_9STRA</name>
<organism evidence="2 3">
    <name type="scientific">Triparma retinervis</name>
    <dbReference type="NCBI Taxonomy" id="2557542"/>
    <lineage>
        <taxon>Eukaryota</taxon>
        <taxon>Sar</taxon>
        <taxon>Stramenopiles</taxon>
        <taxon>Ochrophyta</taxon>
        <taxon>Bolidophyceae</taxon>
        <taxon>Parmales</taxon>
        <taxon>Triparmaceae</taxon>
        <taxon>Triparma</taxon>
    </lineage>
</organism>
<dbReference type="AlphaFoldDB" id="A0A9W7DRX7"/>
<evidence type="ECO:0000256" key="1">
    <source>
        <dbReference type="SAM" id="Phobius"/>
    </source>
</evidence>
<keyword evidence="1" id="KW-1133">Transmembrane helix</keyword>
<keyword evidence="3" id="KW-1185">Reference proteome</keyword>
<dbReference type="EMBL" id="BRXZ01000741">
    <property type="protein sequence ID" value="GMH52517.1"/>
    <property type="molecule type" value="Genomic_DNA"/>
</dbReference>
<feature type="transmembrane region" description="Helical" evidence="1">
    <location>
        <begin position="341"/>
        <end position="362"/>
    </location>
</feature>
<feature type="transmembrane region" description="Helical" evidence="1">
    <location>
        <begin position="374"/>
        <end position="393"/>
    </location>
</feature>
<feature type="transmembrane region" description="Helical" evidence="1">
    <location>
        <begin position="302"/>
        <end position="321"/>
    </location>
</feature>
<evidence type="ECO:0000313" key="3">
    <source>
        <dbReference type="Proteomes" id="UP001165082"/>
    </source>
</evidence>
<protein>
    <submittedName>
        <fullName evidence="2">Uncharacterized protein</fullName>
    </submittedName>
</protein>
<keyword evidence="1" id="KW-0812">Transmembrane</keyword>
<dbReference type="Proteomes" id="UP001165082">
    <property type="component" value="Unassembled WGS sequence"/>
</dbReference>
<keyword evidence="1" id="KW-0472">Membrane</keyword>
<feature type="transmembrane region" description="Helical" evidence="1">
    <location>
        <begin position="14"/>
        <end position="34"/>
    </location>
</feature>
<comment type="caution">
    <text evidence="2">The sequence shown here is derived from an EMBL/GenBank/DDBJ whole genome shotgun (WGS) entry which is preliminary data.</text>
</comment>
<sequence length="433" mass="47703">MKVKLDGENLQSKVYFDVVLTGIQFVPVLLVLLVTRNAAKAAKGLLGSTIRSDSDEGDMGGDKGDGGALEMGEISIAVNPLPESQKNKNLAPHLARAESFKKEAQASLGRRKDIHSSKDYLLPPVIGFSTSFYIYSKASAKSSGQPNQAEVWLKRKGYVSDGFHFSMKYDVVLLNRWCVNVHFHHWLHCLVSIFVVNILETRTSFGRDLAEDLGDFTMGWIYGMGAGGVSQGLSYDDWTSCLWVTPAIPGMLRERTSSLDSIISITADPDYCAKETEVPSEVDVREYNDFVLRRECLKWTTAAIALFNMGVGLPIFLRLVSPSILFPSLSSIFDASSSVSSLASTLVGLSWFQFGLVRWLWVRNFKGETTGYRMLAGASYLIEGIAIADLARYGNIEVLKGWAIAGFMACLSMAVFSIRPESRVAGVVKRKQQ</sequence>
<dbReference type="OrthoDB" id="10567544at2759"/>
<reference evidence="2" key="1">
    <citation type="submission" date="2022-07" db="EMBL/GenBank/DDBJ databases">
        <title>Genome analysis of Parmales, a sister group of diatoms, reveals the evolutionary specialization of diatoms from phago-mixotrophs to photoautotrophs.</title>
        <authorList>
            <person name="Ban H."/>
            <person name="Sato S."/>
            <person name="Yoshikawa S."/>
            <person name="Kazumasa Y."/>
            <person name="Nakamura Y."/>
            <person name="Ichinomiya M."/>
            <person name="Saitoh K."/>
            <person name="Sato N."/>
            <person name="Blanc-Mathieu R."/>
            <person name="Endo H."/>
            <person name="Kuwata A."/>
            <person name="Ogata H."/>
        </authorList>
    </citation>
    <scope>NUCLEOTIDE SEQUENCE</scope>
</reference>
<feature type="transmembrane region" description="Helical" evidence="1">
    <location>
        <begin position="399"/>
        <end position="418"/>
    </location>
</feature>
<proteinExistence type="predicted"/>
<evidence type="ECO:0000313" key="2">
    <source>
        <dbReference type="EMBL" id="GMH52517.1"/>
    </source>
</evidence>
<gene>
    <name evidence="2" type="ORF">TrRE_jg5370</name>
</gene>